<feature type="signal peptide" evidence="1">
    <location>
        <begin position="1"/>
        <end position="20"/>
    </location>
</feature>
<proteinExistence type="predicted"/>
<dbReference type="Proteomes" id="UP001595533">
    <property type="component" value="Unassembled WGS sequence"/>
</dbReference>
<comment type="caution">
    <text evidence="2">The sequence shown here is derived from an EMBL/GenBank/DDBJ whole genome shotgun (WGS) entry which is preliminary data.</text>
</comment>
<dbReference type="RefSeq" id="WP_077410995.1">
    <property type="nucleotide sequence ID" value="NZ_JBHRTS010000004.1"/>
</dbReference>
<gene>
    <name evidence="2" type="ORF">ACFODZ_08710</name>
</gene>
<evidence type="ECO:0000256" key="1">
    <source>
        <dbReference type="SAM" id="SignalP"/>
    </source>
</evidence>
<organism evidence="2 3">
    <name type="scientific">Marinicella sediminis</name>
    <dbReference type="NCBI Taxonomy" id="1792834"/>
    <lineage>
        <taxon>Bacteria</taxon>
        <taxon>Pseudomonadati</taxon>
        <taxon>Pseudomonadota</taxon>
        <taxon>Gammaproteobacteria</taxon>
        <taxon>Lysobacterales</taxon>
        <taxon>Marinicellaceae</taxon>
        <taxon>Marinicella</taxon>
    </lineage>
</organism>
<dbReference type="EMBL" id="JBHRTS010000004">
    <property type="protein sequence ID" value="MFC3194318.1"/>
    <property type="molecule type" value="Genomic_DNA"/>
</dbReference>
<evidence type="ECO:0000313" key="3">
    <source>
        <dbReference type="Proteomes" id="UP001595533"/>
    </source>
</evidence>
<keyword evidence="3" id="KW-1185">Reference proteome</keyword>
<dbReference type="InterPro" id="IPR011050">
    <property type="entry name" value="Pectin_lyase_fold/virulence"/>
</dbReference>
<feature type="chain" id="PRO_5047538780" description="CSLREA domain-containing protein" evidence="1">
    <location>
        <begin position="21"/>
        <end position="636"/>
    </location>
</feature>
<evidence type="ECO:0000313" key="2">
    <source>
        <dbReference type="EMBL" id="MFC3194318.1"/>
    </source>
</evidence>
<reference evidence="3" key="1">
    <citation type="journal article" date="2019" name="Int. J. Syst. Evol. Microbiol.">
        <title>The Global Catalogue of Microorganisms (GCM) 10K type strain sequencing project: providing services to taxonomists for standard genome sequencing and annotation.</title>
        <authorList>
            <consortium name="The Broad Institute Genomics Platform"/>
            <consortium name="The Broad Institute Genome Sequencing Center for Infectious Disease"/>
            <person name="Wu L."/>
            <person name="Ma J."/>
        </authorList>
    </citation>
    <scope>NUCLEOTIDE SEQUENCE [LARGE SCALE GENOMIC DNA]</scope>
    <source>
        <strain evidence="3">KCTC 42953</strain>
    </source>
</reference>
<evidence type="ECO:0008006" key="4">
    <source>
        <dbReference type="Google" id="ProtNLM"/>
    </source>
</evidence>
<dbReference type="SUPFAM" id="SSF51126">
    <property type="entry name" value="Pectin lyase-like"/>
    <property type="match status" value="2"/>
</dbReference>
<keyword evidence="1" id="KW-0732">Signal</keyword>
<protein>
    <recommendedName>
        <fullName evidence="4">CSLREA domain-containing protein</fullName>
    </recommendedName>
</protein>
<sequence length="636" mass="66067">MNIIFTAGICLMLNLTTLHANSRQDNVLQQVRADLKKINAAQSFTNNHHRSTGGTVSVGAAGDADCDFNMGPNRIQDAIDSGAQQILLSTEDSYFENLVIDDTNIIIRGGYANCTAADNGLISGGSAIIDGSLSAEPVISITGNNTRNNVRLIGLTLENGQSGGIETNLTDALIELFQVNIINNSNNNQGGGISIFAGNTDLYAHNLFISSNTALFGGGIGCQGFQASVTLTGISNIHNNQAIGTGTGSSASGTGGGVFLAQGCTFSMYSGGAPADVQLENTTEQLAGLGGAALFNNSANRMGGAIHSINDSKVFLFGQQMCADGQCLGDDATPLLVINNSADADAMGAEGGGAISLLHPDNEAIINGTRIENNNSGGPGGAFLVDDGASLVVYRDHRSCWSDVFCNALFGNESGTAVGLGGLLYNRNAQVDISNAFISENRADFGTVVYGTGEQSVTRIEGSILNENGEDGAGGWSDNHVLSVSLGATAELVHNTFTDNRAEVAVFNVDPALNSSLNLQSSIVDDASSGDVLNAAAGITTIHCLMAHEDLSFSGTQVAVDDPEFVNPAMGDFSLNPMTSPAIDFCDDSQANIQHPDINFESRGWDDPGFNNNQGPFDLGADESLVNDIIFEDGFN</sequence>
<name>A0ABV7JDK4_9GAMM</name>
<accession>A0ABV7JDK4</accession>